<keyword evidence="1 2" id="KW-0413">Isomerase</keyword>
<dbReference type="InterPro" id="IPR050417">
    <property type="entry name" value="Sugar_Epim/Isomerase"/>
</dbReference>
<dbReference type="NCBIfam" id="NF043033">
    <property type="entry name" value="OxoTetrIsom"/>
    <property type="match status" value="1"/>
</dbReference>
<reference evidence="4 5" key="1">
    <citation type="submission" date="2024-02" db="EMBL/GenBank/DDBJ databases">
        <title>Deinococcus carri NBRC 110142.</title>
        <authorList>
            <person name="Ichikawa N."/>
            <person name="Katano-Makiyama Y."/>
            <person name="Hidaka K."/>
        </authorList>
    </citation>
    <scope>NUCLEOTIDE SEQUENCE [LARGE SCALE GENOMIC DNA]</scope>
    <source>
        <strain evidence="4 5">NBRC 110142</strain>
    </source>
</reference>
<dbReference type="InterPro" id="IPR017643">
    <property type="entry name" value="Hydroxypyruvate_isomerase"/>
</dbReference>
<dbReference type="InterPro" id="IPR013022">
    <property type="entry name" value="Xyl_isomerase-like_TIM-brl"/>
</dbReference>
<evidence type="ECO:0000313" key="5">
    <source>
        <dbReference type="Proteomes" id="UP001401887"/>
    </source>
</evidence>
<evidence type="ECO:0000259" key="3">
    <source>
        <dbReference type="Pfam" id="PF01261"/>
    </source>
</evidence>
<dbReference type="Pfam" id="PF01261">
    <property type="entry name" value="AP_endonuc_2"/>
    <property type="match status" value="1"/>
</dbReference>
<keyword evidence="5" id="KW-1185">Reference proteome</keyword>
<dbReference type="InterPro" id="IPR036237">
    <property type="entry name" value="Xyl_isomerase-like_sf"/>
</dbReference>
<dbReference type="EMBL" id="BAABRP010000004">
    <property type="protein sequence ID" value="GAA5512881.1"/>
    <property type="molecule type" value="Genomic_DNA"/>
</dbReference>
<accession>A0ABP9W692</accession>
<feature type="domain" description="Xylose isomerase-like TIM barrel" evidence="3">
    <location>
        <begin position="21"/>
        <end position="260"/>
    </location>
</feature>
<name>A0ABP9W692_9DEIO</name>
<dbReference type="PANTHER" id="PTHR43489">
    <property type="entry name" value="ISOMERASE"/>
    <property type="match status" value="1"/>
</dbReference>
<comment type="caution">
    <text evidence="4">The sequence shown here is derived from an EMBL/GenBank/DDBJ whole genome shotgun (WGS) entry which is preliminary data.</text>
</comment>
<dbReference type="RefSeq" id="WP_345463541.1">
    <property type="nucleotide sequence ID" value="NZ_BAABRP010000004.1"/>
</dbReference>
<gene>
    <name evidence="4" type="primary">hyi</name>
    <name evidence="4" type="ORF">Dcar01_01605</name>
</gene>
<dbReference type="InterPro" id="IPR053398">
    <property type="entry name" value="HPT_OtnI_isomerases"/>
</dbReference>
<dbReference type="PANTHER" id="PTHR43489:SF6">
    <property type="entry name" value="HYDROXYPYRUVATE ISOMERASE-RELATED"/>
    <property type="match status" value="1"/>
</dbReference>
<organism evidence="4 5">
    <name type="scientific">Deinococcus carri</name>
    <dbReference type="NCBI Taxonomy" id="1211323"/>
    <lineage>
        <taxon>Bacteria</taxon>
        <taxon>Thermotogati</taxon>
        <taxon>Deinococcota</taxon>
        <taxon>Deinococci</taxon>
        <taxon>Deinococcales</taxon>
        <taxon>Deinococcaceae</taxon>
        <taxon>Deinococcus</taxon>
    </lineage>
</organism>
<dbReference type="PIRSF" id="PIRSF006241">
    <property type="entry name" value="HyI"/>
    <property type="match status" value="1"/>
</dbReference>
<sequence length="268" mass="29997">MTQFAANLTMLFQEKPFLERFAAARQAGFEAVEYMFPYPYSPEELREQLQEHGLRQVLFNLPAGNWEAGERGIAVLPDRQEEFRQGVTRALTYVEALRSEDAPPLVNCLVGKLPAGADEGEARRVLVENLRHAASELGRVGVTLLVEPINPHDIPGFFLRTPDQAAALIEEVGADNLRIQYDLYHQQRTEGQLLDTFRRLQDRIAHVQLADVPGRHQPGTGEINYPFVLAALDRAGYGGYVGLEYIPEGDTVSSLAWMQALREGVLNK</sequence>
<proteinExistence type="inferred from homology"/>
<evidence type="ECO:0000313" key="4">
    <source>
        <dbReference type="EMBL" id="GAA5512881.1"/>
    </source>
</evidence>
<dbReference type="SUPFAM" id="SSF51658">
    <property type="entry name" value="Xylose isomerase-like"/>
    <property type="match status" value="1"/>
</dbReference>
<protein>
    <submittedName>
        <fullName evidence="4">Hydroxypyruvate isomerase</fullName>
    </submittedName>
</protein>
<evidence type="ECO:0000256" key="1">
    <source>
        <dbReference type="ARBA" id="ARBA00023235"/>
    </source>
</evidence>
<evidence type="ECO:0000256" key="2">
    <source>
        <dbReference type="PIRNR" id="PIRNR006241"/>
    </source>
</evidence>
<dbReference type="Proteomes" id="UP001401887">
    <property type="component" value="Unassembled WGS sequence"/>
</dbReference>
<dbReference type="Gene3D" id="3.20.20.150">
    <property type="entry name" value="Divalent-metal-dependent TIM barrel enzymes"/>
    <property type="match status" value="1"/>
</dbReference>
<comment type="similarity">
    <text evidence="2">Belongs to the hyi family.</text>
</comment>
<dbReference type="NCBIfam" id="TIGR03234">
    <property type="entry name" value="OH-pyruv-isom"/>
    <property type="match status" value="1"/>
</dbReference>
<dbReference type="InterPro" id="IPR026040">
    <property type="entry name" value="HyI-like"/>
</dbReference>
<dbReference type="GO" id="GO:0016853">
    <property type="term" value="F:isomerase activity"/>
    <property type="evidence" value="ECO:0007669"/>
    <property type="project" value="UniProtKB-KW"/>
</dbReference>